<dbReference type="Proteomes" id="UP000191500">
    <property type="component" value="Unassembled WGS sequence"/>
</dbReference>
<sequence length="310" mass="35108">MKLSHIVTAAFYFSTYVAEEIFEDASKRTVATDCEGSRKGLRDQPNRCTFMEFCDHLWHETEISATTHEMDKRPDITKTYMGTVIDKNKNTLLNYSPEKMRDGIMNLRMNLDNGKTTNVPKWGYSGDLNVANLVAGGNAANYFDKVGEEFAARYWKAKEEFDRVSKLTGDDKLSDELKALFKTWNEHAVESSKMSYAYREKELRMQEPGAIKSALKGKYTDKAKKKLIVVETRMLDKSEVVWGEPYKVYDKDATATKLASIEDLGLTKEQALILLTDVYNELQETDLVKDHQRALAGAKKAMNVASGGCI</sequence>
<dbReference type="AlphaFoldDB" id="A0A1V6UHY3"/>
<name>A0A1V6UHY3_9EURO</name>
<gene>
    <name evidence="1" type="ORF">PENCOP_c009G05891</name>
</gene>
<keyword evidence="2" id="KW-1185">Reference proteome</keyword>
<reference evidence="2" key="1">
    <citation type="journal article" date="2017" name="Nat. Microbiol.">
        <title>Global analysis of biosynthetic gene clusters reveals vast potential of secondary metabolite production in Penicillium species.</title>
        <authorList>
            <person name="Nielsen J.C."/>
            <person name="Grijseels S."/>
            <person name="Prigent S."/>
            <person name="Ji B."/>
            <person name="Dainat J."/>
            <person name="Nielsen K.F."/>
            <person name="Frisvad J.C."/>
            <person name="Workman M."/>
            <person name="Nielsen J."/>
        </authorList>
    </citation>
    <scope>NUCLEOTIDE SEQUENCE [LARGE SCALE GENOMIC DNA]</scope>
    <source>
        <strain evidence="2">IBT 31321</strain>
    </source>
</reference>
<evidence type="ECO:0000313" key="1">
    <source>
        <dbReference type="EMBL" id="OQE38044.1"/>
    </source>
</evidence>
<organism evidence="1 2">
    <name type="scientific">Penicillium coprophilum</name>
    <dbReference type="NCBI Taxonomy" id="36646"/>
    <lineage>
        <taxon>Eukaryota</taxon>
        <taxon>Fungi</taxon>
        <taxon>Dikarya</taxon>
        <taxon>Ascomycota</taxon>
        <taxon>Pezizomycotina</taxon>
        <taxon>Eurotiomycetes</taxon>
        <taxon>Eurotiomycetidae</taxon>
        <taxon>Eurotiales</taxon>
        <taxon>Aspergillaceae</taxon>
        <taxon>Penicillium</taxon>
    </lineage>
</organism>
<dbReference type="EMBL" id="MDDG01000009">
    <property type="protein sequence ID" value="OQE38044.1"/>
    <property type="molecule type" value="Genomic_DNA"/>
</dbReference>
<evidence type="ECO:0000313" key="2">
    <source>
        <dbReference type="Proteomes" id="UP000191500"/>
    </source>
</evidence>
<accession>A0A1V6UHY3</accession>
<protein>
    <submittedName>
        <fullName evidence="1">Uncharacterized protein</fullName>
    </submittedName>
</protein>
<dbReference type="STRING" id="36646.A0A1V6UHY3"/>
<proteinExistence type="predicted"/>
<comment type="caution">
    <text evidence="1">The sequence shown here is derived from an EMBL/GenBank/DDBJ whole genome shotgun (WGS) entry which is preliminary data.</text>
</comment>